<sequence length="218" mass="24379">MKVAEPTVERLIQYYRLMASMKEEGRKVVSSLQIGEMLGIKASQVRKDLSYFGEIGKRGVGYHVNRLCTHIENILASPRVWHVALAGVGNLGTALMGHAAFQSYKFNVEALFDVDPEKVGKKIMGVDCFHSDEIARVMEERNIEVLLLAVPASAAQSCVDQAVRSPTLKGILAFTPATVIVPDRILFYRVDIFVELEKLLFFLKEREKNTLKPGEKIV</sequence>
<dbReference type="eggNOG" id="COG2344">
    <property type="taxonomic scope" value="Bacteria"/>
</dbReference>
<dbReference type="PATRIC" id="fig|2754.20.peg.728"/>
<evidence type="ECO:0000256" key="5">
    <source>
        <dbReference type="ARBA" id="ARBA00023163"/>
    </source>
</evidence>
<dbReference type="EMBL" id="JMKI01000026">
    <property type="protein sequence ID" value="KEJ92447.1"/>
    <property type="molecule type" value="Genomic_DNA"/>
</dbReference>
<dbReference type="Gene3D" id="3.40.50.720">
    <property type="entry name" value="NAD(P)-binding Rossmann-like Domain"/>
    <property type="match status" value="1"/>
</dbReference>
<keyword evidence="5 6" id="KW-0804">Transcription</keyword>
<dbReference type="OrthoDB" id="9784760at2"/>
<evidence type="ECO:0000256" key="1">
    <source>
        <dbReference type="ARBA" id="ARBA00022490"/>
    </source>
</evidence>
<dbReference type="InterPro" id="IPR036291">
    <property type="entry name" value="NAD(P)-bd_dom_sf"/>
</dbReference>
<dbReference type="HAMAP" id="MF_01131">
    <property type="entry name" value="Rex"/>
    <property type="match status" value="1"/>
</dbReference>
<keyword evidence="1 6" id="KW-0963">Cytoplasm</keyword>
<reference evidence="8 9" key="1">
    <citation type="submission" date="2014-04" db="EMBL/GenBank/DDBJ databases">
        <title>Draft Genome Sequence of Synergistes jonesii.</title>
        <authorList>
            <person name="Coil D.A."/>
            <person name="Eisen J.A."/>
            <person name="Holland-Moritz H.E."/>
        </authorList>
    </citation>
    <scope>NUCLEOTIDE SEQUENCE [LARGE SCALE GENOMIC DNA]</scope>
    <source>
        <strain evidence="8 9">78-1</strain>
    </source>
</reference>
<evidence type="ECO:0000256" key="2">
    <source>
        <dbReference type="ARBA" id="ARBA00022491"/>
    </source>
</evidence>
<dbReference type="GO" id="GO:0051775">
    <property type="term" value="P:response to redox state"/>
    <property type="evidence" value="ECO:0007669"/>
    <property type="project" value="InterPro"/>
</dbReference>
<comment type="subcellular location">
    <subcellularLocation>
        <location evidence="6">Cytoplasm</location>
    </subcellularLocation>
</comment>
<dbReference type="AlphaFoldDB" id="A0A073J3Z9"/>
<dbReference type="RefSeq" id="WP_037975531.1">
    <property type="nucleotide sequence ID" value="NZ_CALIAO010000062.1"/>
</dbReference>
<dbReference type="NCBIfam" id="NF003995">
    <property type="entry name" value="PRK05472.2-4"/>
    <property type="match status" value="1"/>
</dbReference>
<keyword evidence="3 6" id="KW-0805">Transcription regulation</keyword>
<keyword evidence="4 6" id="KW-0238">DNA-binding</keyword>
<dbReference type="GO" id="GO:0045892">
    <property type="term" value="P:negative regulation of DNA-templated transcription"/>
    <property type="evidence" value="ECO:0007669"/>
    <property type="project" value="InterPro"/>
</dbReference>
<dbReference type="InterPro" id="IPR022876">
    <property type="entry name" value="Tscrpt_rep_Rex"/>
</dbReference>
<dbReference type="GO" id="GO:0005737">
    <property type="term" value="C:cytoplasm"/>
    <property type="evidence" value="ECO:0007669"/>
    <property type="project" value="UniProtKB-SubCell"/>
</dbReference>
<dbReference type="InterPro" id="IPR036388">
    <property type="entry name" value="WH-like_DNA-bd_sf"/>
</dbReference>
<comment type="subunit">
    <text evidence="6">Homodimer.</text>
</comment>
<dbReference type="Pfam" id="PF02629">
    <property type="entry name" value="CoA_binding"/>
    <property type="match status" value="1"/>
</dbReference>
<evidence type="ECO:0000256" key="3">
    <source>
        <dbReference type="ARBA" id="ARBA00023015"/>
    </source>
</evidence>
<evidence type="ECO:0000256" key="4">
    <source>
        <dbReference type="ARBA" id="ARBA00023125"/>
    </source>
</evidence>
<dbReference type="InterPro" id="IPR036390">
    <property type="entry name" value="WH_DNA-bd_sf"/>
</dbReference>
<dbReference type="Pfam" id="PF06971">
    <property type="entry name" value="Put_DNA-bind_N"/>
    <property type="match status" value="1"/>
</dbReference>
<dbReference type="SMART" id="SM00881">
    <property type="entry name" value="CoA_binding"/>
    <property type="match status" value="1"/>
</dbReference>
<evidence type="ECO:0000313" key="9">
    <source>
        <dbReference type="Proteomes" id="UP000027665"/>
    </source>
</evidence>
<organism evidence="8 9">
    <name type="scientific">Synergistes jonesii</name>
    <dbReference type="NCBI Taxonomy" id="2754"/>
    <lineage>
        <taxon>Bacteria</taxon>
        <taxon>Thermotogati</taxon>
        <taxon>Synergistota</taxon>
        <taxon>Synergistia</taxon>
        <taxon>Synergistales</taxon>
        <taxon>Synergistaceae</taxon>
        <taxon>Synergistes</taxon>
    </lineage>
</organism>
<dbReference type="STRING" id="2754.EH55_03005"/>
<evidence type="ECO:0000313" key="8">
    <source>
        <dbReference type="EMBL" id="KEJ92447.1"/>
    </source>
</evidence>
<evidence type="ECO:0000259" key="7">
    <source>
        <dbReference type="SMART" id="SM00881"/>
    </source>
</evidence>
<dbReference type="NCBIfam" id="NF003996">
    <property type="entry name" value="PRK05472.2-5"/>
    <property type="match status" value="1"/>
</dbReference>
<dbReference type="GO" id="GO:0003677">
    <property type="term" value="F:DNA binding"/>
    <property type="evidence" value="ECO:0007669"/>
    <property type="project" value="UniProtKB-UniRule"/>
</dbReference>
<accession>A0A073J3Z9</accession>
<keyword evidence="9" id="KW-1185">Reference proteome</keyword>
<dbReference type="PANTHER" id="PTHR35786:SF1">
    <property type="entry name" value="REDOX-SENSING TRANSCRIPTIONAL REPRESSOR REX 1"/>
    <property type="match status" value="1"/>
</dbReference>
<dbReference type="InterPro" id="IPR009718">
    <property type="entry name" value="Rex_DNA-bd_C_dom"/>
</dbReference>
<dbReference type="SUPFAM" id="SSF46785">
    <property type="entry name" value="Winged helix' DNA-binding domain"/>
    <property type="match status" value="1"/>
</dbReference>
<comment type="similarity">
    <text evidence="6">Belongs to the transcriptional regulatory Rex family.</text>
</comment>
<dbReference type="GeneID" id="90983319"/>
<comment type="caution">
    <text evidence="8">The sequence shown here is derived from an EMBL/GenBank/DDBJ whole genome shotgun (WGS) entry which is preliminary data.</text>
</comment>
<dbReference type="NCBIfam" id="NF003994">
    <property type="entry name" value="PRK05472.2-3"/>
    <property type="match status" value="1"/>
</dbReference>
<dbReference type="Proteomes" id="UP000027665">
    <property type="component" value="Unassembled WGS sequence"/>
</dbReference>
<name>A0A073J3Z9_9BACT</name>
<feature type="binding site" evidence="6">
    <location>
        <begin position="87"/>
        <end position="92"/>
    </location>
    <ligand>
        <name>NAD(+)</name>
        <dbReference type="ChEBI" id="CHEBI:57540"/>
    </ligand>
</feature>
<dbReference type="PANTHER" id="PTHR35786">
    <property type="entry name" value="REDOX-SENSING TRANSCRIPTIONAL REPRESSOR REX"/>
    <property type="match status" value="1"/>
</dbReference>
<feature type="domain" description="CoA-binding" evidence="7">
    <location>
        <begin position="77"/>
        <end position="178"/>
    </location>
</feature>
<dbReference type="InterPro" id="IPR003781">
    <property type="entry name" value="CoA-bd"/>
</dbReference>
<evidence type="ECO:0000256" key="6">
    <source>
        <dbReference type="HAMAP-Rule" id="MF_01131"/>
    </source>
</evidence>
<comment type="function">
    <text evidence="6">Modulates transcription in response to changes in cellular NADH/NAD(+) redox state.</text>
</comment>
<keyword evidence="6" id="KW-0520">NAD</keyword>
<dbReference type="GO" id="GO:0003700">
    <property type="term" value="F:DNA-binding transcription factor activity"/>
    <property type="evidence" value="ECO:0007669"/>
    <property type="project" value="UniProtKB-UniRule"/>
</dbReference>
<keyword evidence="2 6" id="KW-0678">Repressor</keyword>
<feature type="DNA-binding region" description="H-T-H motif" evidence="6">
    <location>
        <begin position="13"/>
        <end position="52"/>
    </location>
</feature>
<dbReference type="Gene3D" id="1.10.10.10">
    <property type="entry name" value="Winged helix-like DNA-binding domain superfamily/Winged helix DNA-binding domain"/>
    <property type="match status" value="1"/>
</dbReference>
<dbReference type="NCBIfam" id="NF003989">
    <property type="entry name" value="PRK05472.1-3"/>
    <property type="match status" value="1"/>
</dbReference>
<proteinExistence type="inferred from homology"/>
<dbReference type="SUPFAM" id="SSF51735">
    <property type="entry name" value="NAD(P)-binding Rossmann-fold domains"/>
    <property type="match status" value="1"/>
</dbReference>
<gene>
    <name evidence="6" type="primary">rex</name>
    <name evidence="8" type="ORF">EH55_03005</name>
</gene>
<protein>
    <recommendedName>
        <fullName evidence="6">Redox-sensing transcriptional repressor Rex</fullName>
    </recommendedName>
</protein>